<dbReference type="EMBL" id="FTPS01000001">
    <property type="protein sequence ID" value="SIT77416.1"/>
    <property type="molecule type" value="Genomic_DNA"/>
</dbReference>
<evidence type="ECO:0000313" key="8">
    <source>
        <dbReference type="Proteomes" id="UP000192455"/>
    </source>
</evidence>
<keyword evidence="8" id="KW-1185">Reference proteome</keyword>
<protein>
    <submittedName>
        <fullName evidence="7">MxaC protein</fullName>
    </submittedName>
</protein>
<evidence type="ECO:0000256" key="4">
    <source>
        <dbReference type="ARBA" id="ARBA00023136"/>
    </source>
</evidence>
<reference evidence="7 8" key="1">
    <citation type="submission" date="2017-01" db="EMBL/GenBank/DDBJ databases">
        <authorList>
            <person name="Mah S.A."/>
            <person name="Swanson W.J."/>
            <person name="Moy G.W."/>
            <person name="Vacquier V.D."/>
        </authorList>
    </citation>
    <scope>NUCLEOTIDE SEQUENCE [LARGE SCALE GENOMIC DNA]</scope>
    <source>
        <strain evidence="7 8">DSM 21219</strain>
    </source>
</reference>
<dbReference type="Proteomes" id="UP000192455">
    <property type="component" value="Unassembled WGS sequence"/>
</dbReference>
<sequence>MIAFGLPQMLFALPLALLPLVARWLRASDVPRLDLRPADQASGIIDRALTGSGMLAIAALVTGLADPHLAGGTVSYRGKGTNLVLLIDRSASMDDTFAGLRPDGENESKSVAARRILQDFIAERPDDRIGIAAFSTSPMQLLPMTTDRAAIRATIDAQGERGLSQTDVGRGLALAMDMMQDASMLGSRAVVMVSDGAAVIAREVQEQLREMALEQQVNLYWLYLRSAGDKSIFDKGKPGEPDTPQARPERHLHLFLQRLGVPYRAFEAEDSEAVQQAVDEIGKLEAKPILTEHSVPRRDLDWMFYLVAALAAAGLTLARWVERPFAPRRPEPLMRSR</sequence>
<dbReference type="InterPro" id="IPR050768">
    <property type="entry name" value="UPF0353/GerABKA_families"/>
</dbReference>
<evidence type="ECO:0000256" key="2">
    <source>
        <dbReference type="ARBA" id="ARBA00022692"/>
    </source>
</evidence>
<dbReference type="RefSeq" id="WP_076647508.1">
    <property type="nucleotide sequence ID" value="NZ_FTPS01000001.1"/>
</dbReference>
<evidence type="ECO:0000256" key="5">
    <source>
        <dbReference type="SAM" id="Phobius"/>
    </source>
</evidence>
<dbReference type="AlphaFoldDB" id="A0A1R3WJ38"/>
<dbReference type="OrthoDB" id="6206554at2"/>
<dbReference type="PANTHER" id="PTHR22550:SF5">
    <property type="entry name" value="LEUCINE ZIPPER PROTEIN 4"/>
    <property type="match status" value="1"/>
</dbReference>
<dbReference type="InterPro" id="IPR002035">
    <property type="entry name" value="VWF_A"/>
</dbReference>
<proteinExistence type="predicted"/>
<accession>A0A1R3WJ38</accession>
<name>A0A1R3WJ38_9RHOB</name>
<keyword evidence="4 5" id="KW-0472">Membrane</keyword>
<organism evidence="7 8">
    <name type="scientific">Pontibaca methylaminivorans</name>
    <dbReference type="NCBI Taxonomy" id="515897"/>
    <lineage>
        <taxon>Bacteria</taxon>
        <taxon>Pseudomonadati</taxon>
        <taxon>Pseudomonadota</taxon>
        <taxon>Alphaproteobacteria</taxon>
        <taxon>Rhodobacterales</taxon>
        <taxon>Roseobacteraceae</taxon>
        <taxon>Pontibaca</taxon>
    </lineage>
</organism>
<dbReference type="Pfam" id="PF13519">
    <property type="entry name" value="VWA_2"/>
    <property type="match status" value="1"/>
</dbReference>
<gene>
    <name evidence="7" type="ORF">SAMN05421849_0736</name>
</gene>
<evidence type="ECO:0000256" key="1">
    <source>
        <dbReference type="ARBA" id="ARBA00022475"/>
    </source>
</evidence>
<dbReference type="PROSITE" id="PS50234">
    <property type="entry name" value="VWFA"/>
    <property type="match status" value="1"/>
</dbReference>
<dbReference type="SMART" id="SM00327">
    <property type="entry name" value="VWA"/>
    <property type="match status" value="1"/>
</dbReference>
<dbReference type="STRING" id="515897.SAMN05421849_0736"/>
<keyword evidence="3 5" id="KW-1133">Transmembrane helix</keyword>
<evidence type="ECO:0000259" key="6">
    <source>
        <dbReference type="PROSITE" id="PS50234"/>
    </source>
</evidence>
<keyword evidence="1" id="KW-1003">Cell membrane</keyword>
<dbReference type="PANTHER" id="PTHR22550">
    <property type="entry name" value="SPORE GERMINATION PROTEIN"/>
    <property type="match status" value="1"/>
</dbReference>
<dbReference type="Gene3D" id="3.40.50.410">
    <property type="entry name" value="von Willebrand factor, type A domain"/>
    <property type="match status" value="1"/>
</dbReference>
<feature type="domain" description="VWFA" evidence="6">
    <location>
        <begin position="82"/>
        <end position="281"/>
    </location>
</feature>
<keyword evidence="2 5" id="KW-0812">Transmembrane</keyword>
<dbReference type="InterPro" id="IPR036465">
    <property type="entry name" value="vWFA_dom_sf"/>
</dbReference>
<evidence type="ECO:0000256" key="3">
    <source>
        <dbReference type="ARBA" id="ARBA00022989"/>
    </source>
</evidence>
<dbReference type="CDD" id="cd00198">
    <property type="entry name" value="vWFA"/>
    <property type="match status" value="1"/>
</dbReference>
<feature type="transmembrane region" description="Helical" evidence="5">
    <location>
        <begin position="302"/>
        <end position="321"/>
    </location>
</feature>
<evidence type="ECO:0000313" key="7">
    <source>
        <dbReference type="EMBL" id="SIT77416.1"/>
    </source>
</evidence>
<dbReference type="SUPFAM" id="SSF53300">
    <property type="entry name" value="vWA-like"/>
    <property type="match status" value="1"/>
</dbReference>